<gene>
    <name evidence="1" type="ORF">AZ78_2394</name>
</gene>
<evidence type="ECO:0000313" key="1">
    <source>
        <dbReference type="EMBL" id="KWS04844.1"/>
    </source>
</evidence>
<evidence type="ECO:0000313" key="2">
    <source>
        <dbReference type="Proteomes" id="UP000023435"/>
    </source>
</evidence>
<dbReference type="RefSeq" id="WP_036102428.1">
    <property type="nucleotide sequence ID" value="NZ_JAJA02000001.1"/>
</dbReference>
<dbReference type="AlphaFoldDB" id="A0A108U958"/>
<accession>A0A108U958</accession>
<organism evidence="1 2">
    <name type="scientific">Lysobacter capsici AZ78</name>
    <dbReference type="NCBI Taxonomy" id="1444315"/>
    <lineage>
        <taxon>Bacteria</taxon>
        <taxon>Pseudomonadati</taxon>
        <taxon>Pseudomonadota</taxon>
        <taxon>Gammaproteobacteria</taxon>
        <taxon>Lysobacterales</taxon>
        <taxon>Lysobacteraceae</taxon>
        <taxon>Lysobacter</taxon>
    </lineage>
</organism>
<sequence>MTTRLQLDIELDRLEQMLPHWRETMRHEAQFWPQFRALLEPIVEDLDRDDRQYVEARVARMLTLNGCDPGKRHGEGW</sequence>
<dbReference type="EMBL" id="JAJA02000001">
    <property type="protein sequence ID" value="KWS04844.1"/>
    <property type="molecule type" value="Genomic_DNA"/>
</dbReference>
<protein>
    <submittedName>
        <fullName evidence="1">Uncharacterized protein</fullName>
    </submittedName>
</protein>
<reference evidence="1 2" key="1">
    <citation type="journal article" date="2014" name="Genome Announc.">
        <title>Draft Genome Sequence of Lysobacter capsici AZ78, a Bacterium Antagonistic to Plant-Pathogenic Oomycetes.</title>
        <authorList>
            <person name="Puopolo G."/>
            <person name="Sonego P."/>
            <person name="Engelen K."/>
            <person name="Pertot I."/>
        </authorList>
    </citation>
    <scope>NUCLEOTIDE SEQUENCE [LARGE SCALE GENOMIC DNA]</scope>
    <source>
        <strain evidence="1 2">AZ78</strain>
    </source>
</reference>
<comment type="caution">
    <text evidence="1">The sequence shown here is derived from an EMBL/GenBank/DDBJ whole genome shotgun (WGS) entry which is preliminary data.</text>
</comment>
<dbReference type="Proteomes" id="UP000023435">
    <property type="component" value="Unassembled WGS sequence"/>
</dbReference>
<proteinExistence type="predicted"/>
<keyword evidence="2" id="KW-1185">Reference proteome</keyword>
<name>A0A108U958_9GAMM</name>